<dbReference type="RefSeq" id="WP_023920878.1">
    <property type="nucleotide sequence ID" value="NZ_DAWAXO010000044.1"/>
</dbReference>
<gene>
    <name evidence="3" type="ORF">DW116_11875</name>
    <name evidence="2" type="ORF">DXD17_12485</name>
</gene>
<dbReference type="Proteomes" id="UP000260793">
    <property type="component" value="Unassembled WGS sequence"/>
</dbReference>
<keyword evidence="1" id="KW-0472">Membrane</keyword>
<evidence type="ECO:0000313" key="3">
    <source>
        <dbReference type="EMBL" id="RHJ58447.1"/>
    </source>
</evidence>
<organism evidence="2 4">
    <name type="scientific">[Ruminococcus] lactaris</name>
    <dbReference type="NCBI Taxonomy" id="46228"/>
    <lineage>
        <taxon>Bacteria</taxon>
        <taxon>Bacillati</taxon>
        <taxon>Bacillota</taxon>
        <taxon>Clostridia</taxon>
        <taxon>Lachnospirales</taxon>
        <taxon>Lachnospiraceae</taxon>
        <taxon>Mediterraneibacter</taxon>
    </lineage>
</organism>
<keyword evidence="1" id="KW-0812">Transmembrane</keyword>
<evidence type="ECO:0000313" key="5">
    <source>
        <dbReference type="Proteomes" id="UP000285832"/>
    </source>
</evidence>
<protein>
    <recommendedName>
        <fullName evidence="6">DHHW protein</fullName>
    </recommendedName>
</protein>
<evidence type="ECO:0000313" key="2">
    <source>
        <dbReference type="EMBL" id="RGK37359.1"/>
    </source>
</evidence>
<sequence>MKKKKQRGSLERVTGTIFILVLFVFLLINIIVPDKEKSVQENRMLASAPKWNWGNVISGDYMEKFERYMSDQFVGRDFWRTIKVGVDRLAGVSKEHGVYIGKDGQLLEEIELPNQEYLADNLKSIQNFAETNTDLPVRMMLVPDAAGILGAKLPAMAEVENQTQLISMVKKELGSSVEWIDAASALNKHRNEKIYYKTDHHWTSLGAFYAFQEAAPSLGIEGDISGKYVSYAVSNDFNGMLASKSGVYLSEKEQVDIYVPSDSDTDVIVDYVDEGKRTTSLFDSSKLDTKDQYDVFLGGDFSVVDIKTVSTESKRLLLIKDSFADCFVQFLTPYYREIVVVDPRYYSGTIEELLSSYRISEVLFLYSGNTFFTDNNISGVLTGE</sequence>
<feature type="transmembrane region" description="Helical" evidence="1">
    <location>
        <begin position="12"/>
        <end position="32"/>
    </location>
</feature>
<accession>A0A3E4LIK1</accession>
<evidence type="ECO:0008006" key="6">
    <source>
        <dbReference type="Google" id="ProtNLM"/>
    </source>
</evidence>
<comment type="caution">
    <text evidence="2">The sequence shown here is derived from an EMBL/GenBank/DDBJ whole genome shotgun (WGS) entry which is preliminary data.</text>
</comment>
<evidence type="ECO:0000256" key="1">
    <source>
        <dbReference type="SAM" id="Phobius"/>
    </source>
</evidence>
<reference evidence="4 5" key="1">
    <citation type="submission" date="2018-08" db="EMBL/GenBank/DDBJ databases">
        <title>A genome reference for cultivated species of the human gut microbiota.</title>
        <authorList>
            <person name="Zou Y."/>
            <person name="Xue W."/>
            <person name="Luo G."/>
        </authorList>
    </citation>
    <scope>NUCLEOTIDE SEQUENCE [LARGE SCALE GENOMIC DNA]</scope>
    <source>
        <strain evidence="3 5">AM09-9</strain>
        <strain evidence="2 4">TF11-7</strain>
    </source>
</reference>
<evidence type="ECO:0000313" key="4">
    <source>
        <dbReference type="Proteomes" id="UP000260793"/>
    </source>
</evidence>
<dbReference type="EMBL" id="QSQN01000040">
    <property type="protein sequence ID" value="RGK37359.1"/>
    <property type="molecule type" value="Genomic_DNA"/>
</dbReference>
<dbReference type="Proteomes" id="UP000285832">
    <property type="component" value="Unassembled WGS sequence"/>
</dbReference>
<dbReference type="InterPro" id="IPR025945">
    <property type="entry name" value="DHHW"/>
</dbReference>
<dbReference type="AlphaFoldDB" id="A0A3E4LIK1"/>
<proteinExistence type="predicted"/>
<name>A0A3E4LIK1_9FIRM</name>
<dbReference type="Pfam" id="PF14286">
    <property type="entry name" value="DHHW"/>
    <property type="match status" value="1"/>
</dbReference>
<keyword evidence="1" id="KW-1133">Transmembrane helix</keyword>
<dbReference type="EMBL" id="QRMI01000038">
    <property type="protein sequence ID" value="RHJ58447.1"/>
    <property type="molecule type" value="Genomic_DNA"/>
</dbReference>